<feature type="non-terminal residue" evidence="1">
    <location>
        <position position="1"/>
    </location>
</feature>
<evidence type="ECO:0000313" key="2">
    <source>
        <dbReference type="Proteomes" id="UP000594638"/>
    </source>
</evidence>
<gene>
    <name evidence="1" type="ORF">OLEA9_A018717</name>
</gene>
<name>A0A8S0S6V2_OLEEU</name>
<dbReference type="AlphaFoldDB" id="A0A8S0S6V2"/>
<comment type="caution">
    <text evidence="1">The sequence shown here is derived from an EMBL/GenBank/DDBJ whole genome shotgun (WGS) entry which is preliminary data.</text>
</comment>
<reference evidence="1 2" key="1">
    <citation type="submission" date="2019-12" db="EMBL/GenBank/DDBJ databases">
        <authorList>
            <person name="Alioto T."/>
            <person name="Alioto T."/>
            <person name="Gomez Garrido J."/>
        </authorList>
    </citation>
    <scope>NUCLEOTIDE SEQUENCE [LARGE SCALE GENOMIC DNA]</scope>
</reference>
<dbReference type="Gramene" id="OE9A018717T1">
    <property type="protein sequence ID" value="OE9A018717C1"/>
    <property type="gene ID" value="OE9A018717"/>
</dbReference>
<protein>
    <submittedName>
        <fullName evidence="1">Uncharacterized protein</fullName>
    </submittedName>
</protein>
<accession>A0A8S0S6V2</accession>
<dbReference type="Proteomes" id="UP000594638">
    <property type="component" value="Unassembled WGS sequence"/>
</dbReference>
<sequence>KNVTALVGIVAGITRMVSKNLEILEALFIPEEGIFLSASAKIFEPKMVFELLRSQKIQSPAVALENRVKTYFRRIPPAIGNCYIP</sequence>
<organism evidence="1 2">
    <name type="scientific">Olea europaea subsp. europaea</name>
    <dbReference type="NCBI Taxonomy" id="158383"/>
    <lineage>
        <taxon>Eukaryota</taxon>
        <taxon>Viridiplantae</taxon>
        <taxon>Streptophyta</taxon>
        <taxon>Embryophyta</taxon>
        <taxon>Tracheophyta</taxon>
        <taxon>Spermatophyta</taxon>
        <taxon>Magnoliopsida</taxon>
        <taxon>eudicotyledons</taxon>
        <taxon>Gunneridae</taxon>
        <taxon>Pentapetalae</taxon>
        <taxon>asterids</taxon>
        <taxon>lamiids</taxon>
        <taxon>Lamiales</taxon>
        <taxon>Oleaceae</taxon>
        <taxon>Oleeae</taxon>
        <taxon>Olea</taxon>
    </lineage>
</organism>
<evidence type="ECO:0000313" key="1">
    <source>
        <dbReference type="EMBL" id="CAA2988349.1"/>
    </source>
</evidence>
<dbReference type="EMBL" id="CACTIH010003985">
    <property type="protein sequence ID" value="CAA2988349.1"/>
    <property type="molecule type" value="Genomic_DNA"/>
</dbReference>
<keyword evidence="2" id="KW-1185">Reference proteome</keyword>
<proteinExistence type="predicted"/>